<dbReference type="Gene3D" id="2.160.20.80">
    <property type="entry name" value="E3 ubiquitin-protein ligase SopA"/>
    <property type="match status" value="1"/>
</dbReference>
<gene>
    <name evidence="3" type="ORF">FAB82_10975</name>
</gene>
<keyword evidence="2" id="KW-1133">Transmembrane helix</keyword>
<feature type="compositionally biased region" description="Basic and acidic residues" evidence="1">
    <location>
        <begin position="192"/>
        <end position="206"/>
    </location>
</feature>
<keyword evidence="2" id="KW-0472">Membrane</keyword>
<sequence>MSSPPDSVDSPQDQKTIRHLRTWVAAWLRWGLSGNVERWLPLRLSLHVLLMVGLAGLAAVVLWDFFAARFPSPLPADLKVDVVRLVMYVIAGLGGVVALVIAYRRQRLGEAAATLELAADSREQTKAFNERFAAAAEQMSSDKAANRLAGVYAMASLADGWDQGRQTCINVLCAYMRLPYDPPEEAPDLDTSDAREDHQERRAERQVRRTVMDVIGERLRGYPVPGKTWHGHDFDFSGAVIDMGNLRQIKITGGLVDFRGAEFSSGRVNFNKAVFSGGLVDFDGAKFSGGLVDFRAAEVSRGEVSFVRAEFSSGEVSFFAAEFSGGLVYFYRAAFSGSQVDFGSTKFLGGTVDLRGPGEWSTPPMFDAFPEGRPAGLLLPDLATDQTPDA</sequence>
<proteinExistence type="predicted"/>
<name>A0A4S8QFB2_9ACTN</name>
<dbReference type="AlphaFoldDB" id="A0A4S8QFB2"/>
<reference evidence="4" key="1">
    <citation type="submission" date="2019-04" db="EMBL/GenBank/DDBJ databases">
        <title>Nocardioides xinjiangensis sp. nov.</title>
        <authorList>
            <person name="Liu S."/>
        </authorList>
    </citation>
    <scope>NUCLEOTIDE SEQUENCE [LARGE SCALE GENOMIC DNA]</scope>
    <source>
        <strain evidence="4">18</strain>
    </source>
</reference>
<keyword evidence="4" id="KW-1185">Reference proteome</keyword>
<dbReference type="Proteomes" id="UP000308760">
    <property type="component" value="Unassembled WGS sequence"/>
</dbReference>
<feature type="region of interest" description="Disordered" evidence="1">
    <location>
        <begin position="184"/>
        <end position="206"/>
    </location>
</feature>
<feature type="transmembrane region" description="Helical" evidence="2">
    <location>
        <begin position="85"/>
        <end position="103"/>
    </location>
</feature>
<dbReference type="OrthoDB" id="8440251at2"/>
<reference evidence="3 4" key="2">
    <citation type="submission" date="2019-05" db="EMBL/GenBank/DDBJ databases">
        <title>Glycomyces buryatensis sp. nov.</title>
        <authorList>
            <person name="Nikitina E."/>
        </authorList>
    </citation>
    <scope>NUCLEOTIDE SEQUENCE [LARGE SCALE GENOMIC DNA]</scope>
    <source>
        <strain evidence="3 4">18</strain>
    </source>
</reference>
<organism evidence="3 4">
    <name type="scientific">Glycomyces buryatensis</name>
    <dbReference type="NCBI Taxonomy" id="2570927"/>
    <lineage>
        <taxon>Bacteria</taxon>
        <taxon>Bacillati</taxon>
        <taxon>Actinomycetota</taxon>
        <taxon>Actinomycetes</taxon>
        <taxon>Glycomycetales</taxon>
        <taxon>Glycomycetaceae</taxon>
        <taxon>Glycomyces</taxon>
    </lineage>
</organism>
<evidence type="ECO:0000313" key="3">
    <source>
        <dbReference type="EMBL" id="THV41615.1"/>
    </source>
</evidence>
<accession>A0A4S8QFB2</accession>
<comment type="caution">
    <text evidence="3">The sequence shown here is derived from an EMBL/GenBank/DDBJ whole genome shotgun (WGS) entry which is preliminary data.</text>
</comment>
<evidence type="ECO:0000313" key="4">
    <source>
        <dbReference type="Proteomes" id="UP000308760"/>
    </source>
</evidence>
<protein>
    <submittedName>
        <fullName evidence="3">Pentapeptide repeat-containing protein</fullName>
    </submittedName>
</protein>
<keyword evidence="2" id="KW-0812">Transmembrane</keyword>
<evidence type="ECO:0000256" key="2">
    <source>
        <dbReference type="SAM" id="Phobius"/>
    </source>
</evidence>
<feature type="transmembrane region" description="Helical" evidence="2">
    <location>
        <begin position="44"/>
        <end position="65"/>
    </location>
</feature>
<evidence type="ECO:0000256" key="1">
    <source>
        <dbReference type="SAM" id="MobiDB-lite"/>
    </source>
</evidence>
<dbReference type="EMBL" id="STGY01000042">
    <property type="protein sequence ID" value="THV41615.1"/>
    <property type="molecule type" value="Genomic_DNA"/>
</dbReference>